<dbReference type="EMBL" id="NAJL01000001">
    <property type="protein sequence ID" value="TKA34083.1"/>
    <property type="molecule type" value="Genomic_DNA"/>
</dbReference>
<dbReference type="AlphaFoldDB" id="A0A4U0UEX9"/>
<evidence type="ECO:0000313" key="3">
    <source>
        <dbReference type="EMBL" id="TKA34083.1"/>
    </source>
</evidence>
<dbReference type="Gene3D" id="3.20.20.380">
    <property type="entry name" value="Copper homeostasis (CutC) domain"/>
    <property type="match status" value="1"/>
</dbReference>
<comment type="similarity">
    <text evidence="1">Belongs to the CutC family.</text>
</comment>
<dbReference type="InterPro" id="IPR036822">
    <property type="entry name" value="CutC-like_dom_sf"/>
</dbReference>
<dbReference type="InterPro" id="IPR005627">
    <property type="entry name" value="CutC-like"/>
</dbReference>
<evidence type="ECO:0000256" key="2">
    <source>
        <dbReference type="ARBA" id="ARBA00019014"/>
    </source>
</evidence>
<dbReference type="GO" id="GO:0005507">
    <property type="term" value="F:copper ion binding"/>
    <property type="evidence" value="ECO:0007669"/>
    <property type="project" value="TreeGrafter"/>
</dbReference>
<dbReference type="HAMAP" id="MF_00795">
    <property type="entry name" value="CutC"/>
    <property type="match status" value="1"/>
</dbReference>
<sequence>MAFLEIACFAPEHAILAYEAGADRIELCDNKEAGGTTPPLDWLYKVQKHVSIPVYVMIRPRGGDFHYTDAEYAQMKNQIQAFKNQKADGYVFGMLSSDLKVDVARTAELIRLAHLLPCTFHKAFDEAADAFEAFEDVIEAGFSTILTSGGAASAMAGIDVLGQLVRMSRMREIAIMPGGGIRATTIAAVKGWTRASVFHSAAVPNGAQKPCAKEIRLMKELIAGYTSDKTLAETIESANSVGSSTHAVEERNPV</sequence>
<name>A0A4U0UEX9_9PEZI</name>
<accession>A0A4U0UEX9</accession>
<dbReference type="SUPFAM" id="SSF110395">
    <property type="entry name" value="CutC-like"/>
    <property type="match status" value="1"/>
</dbReference>
<gene>
    <name evidence="3" type="ORF">B0A50_00063</name>
</gene>
<comment type="caution">
    <text evidence="3">The sequence shown here is derived from an EMBL/GenBank/DDBJ whole genome shotgun (WGS) entry which is preliminary data.</text>
</comment>
<organism evidence="3 4">
    <name type="scientific">Salinomyces thailandicus</name>
    <dbReference type="NCBI Taxonomy" id="706561"/>
    <lineage>
        <taxon>Eukaryota</taxon>
        <taxon>Fungi</taxon>
        <taxon>Dikarya</taxon>
        <taxon>Ascomycota</taxon>
        <taxon>Pezizomycotina</taxon>
        <taxon>Dothideomycetes</taxon>
        <taxon>Dothideomycetidae</taxon>
        <taxon>Mycosphaerellales</taxon>
        <taxon>Teratosphaeriaceae</taxon>
        <taxon>Salinomyces</taxon>
    </lineage>
</organism>
<dbReference type="OrthoDB" id="7392499at2759"/>
<evidence type="ECO:0000313" key="4">
    <source>
        <dbReference type="Proteomes" id="UP000308549"/>
    </source>
</evidence>
<dbReference type="Proteomes" id="UP000308549">
    <property type="component" value="Unassembled WGS sequence"/>
</dbReference>
<keyword evidence="4" id="KW-1185">Reference proteome</keyword>
<dbReference type="Pfam" id="PF03932">
    <property type="entry name" value="CutC"/>
    <property type="match status" value="1"/>
</dbReference>
<proteinExistence type="inferred from homology"/>
<protein>
    <recommendedName>
        <fullName evidence="2">Copper homeostasis protein cutC homolog</fullName>
    </recommendedName>
</protein>
<dbReference type="PANTHER" id="PTHR12598">
    <property type="entry name" value="COPPER HOMEOSTASIS PROTEIN CUTC"/>
    <property type="match status" value="1"/>
</dbReference>
<dbReference type="PANTHER" id="PTHR12598:SF0">
    <property type="entry name" value="COPPER HOMEOSTASIS PROTEIN CUTC HOMOLOG"/>
    <property type="match status" value="1"/>
</dbReference>
<reference evidence="3 4" key="1">
    <citation type="submission" date="2017-03" db="EMBL/GenBank/DDBJ databases">
        <title>Genomes of endolithic fungi from Antarctica.</title>
        <authorList>
            <person name="Coleine C."/>
            <person name="Masonjones S."/>
            <person name="Stajich J.E."/>
        </authorList>
    </citation>
    <scope>NUCLEOTIDE SEQUENCE [LARGE SCALE GENOMIC DNA]</scope>
    <source>
        <strain evidence="3 4">CCFEE 6315</strain>
    </source>
</reference>
<evidence type="ECO:0000256" key="1">
    <source>
        <dbReference type="ARBA" id="ARBA00007768"/>
    </source>
</evidence>